<dbReference type="Proteomes" id="UP000887159">
    <property type="component" value="Unassembled WGS sequence"/>
</dbReference>
<evidence type="ECO:0000256" key="1">
    <source>
        <dbReference type="SAM" id="MobiDB-lite"/>
    </source>
</evidence>
<dbReference type="GO" id="GO:0003676">
    <property type="term" value="F:nucleic acid binding"/>
    <property type="evidence" value="ECO:0007669"/>
    <property type="project" value="InterPro"/>
</dbReference>
<dbReference type="InterPro" id="IPR012337">
    <property type="entry name" value="RNaseH-like_sf"/>
</dbReference>
<feature type="compositionally biased region" description="Basic and acidic residues" evidence="1">
    <location>
        <begin position="70"/>
        <end position="80"/>
    </location>
</feature>
<evidence type="ECO:0008006" key="4">
    <source>
        <dbReference type="Google" id="ProtNLM"/>
    </source>
</evidence>
<gene>
    <name evidence="2" type="ORF">TNCV_4230131</name>
</gene>
<sequence>MMPTWLYLPYFAKFPLKPSIIRRALQHFSGWFSANDETIVTILLKQRENSQIKNVHLQWIPSHVNSRGKEVADRLAKEGSENGNGYRPISNLPKMVIK</sequence>
<dbReference type="EMBL" id="BMAU01021306">
    <property type="protein sequence ID" value="GFY11544.1"/>
    <property type="molecule type" value="Genomic_DNA"/>
</dbReference>
<accession>A0A8X6VL95</accession>
<reference evidence="2" key="1">
    <citation type="submission" date="2020-08" db="EMBL/GenBank/DDBJ databases">
        <title>Multicomponent nature underlies the extraordinary mechanical properties of spider dragline silk.</title>
        <authorList>
            <person name="Kono N."/>
            <person name="Nakamura H."/>
            <person name="Mori M."/>
            <person name="Yoshida Y."/>
            <person name="Ohtoshi R."/>
            <person name="Malay A.D."/>
            <person name="Moran D.A.P."/>
            <person name="Tomita M."/>
            <person name="Numata K."/>
            <person name="Arakawa K."/>
        </authorList>
    </citation>
    <scope>NUCLEOTIDE SEQUENCE</scope>
</reference>
<organism evidence="2 3">
    <name type="scientific">Trichonephila clavipes</name>
    <name type="common">Golden silk orbweaver</name>
    <name type="synonym">Nephila clavipes</name>
    <dbReference type="NCBI Taxonomy" id="2585209"/>
    <lineage>
        <taxon>Eukaryota</taxon>
        <taxon>Metazoa</taxon>
        <taxon>Ecdysozoa</taxon>
        <taxon>Arthropoda</taxon>
        <taxon>Chelicerata</taxon>
        <taxon>Arachnida</taxon>
        <taxon>Araneae</taxon>
        <taxon>Araneomorphae</taxon>
        <taxon>Entelegynae</taxon>
        <taxon>Araneoidea</taxon>
        <taxon>Nephilidae</taxon>
        <taxon>Trichonephila</taxon>
    </lineage>
</organism>
<dbReference type="AlphaFoldDB" id="A0A8X6VL95"/>
<protein>
    <recommendedName>
        <fullName evidence="4">RNase H type-1 domain-containing protein</fullName>
    </recommendedName>
</protein>
<proteinExistence type="predicted"/>
<comment type="caution">
    <text evidence="2">The sequence shown here is derived from an EMBL/GenBank/DDBJ whole genome shotgun (WGS) entry which is preliminary data.</text>
</comment>
<name>A0A8X6VL95_TRICX</name>
<evidence type="ECO:0000313" key="3">
    <source>
        <dbReference type="Proteomes" id="UP000887159"/>
    </source>
</evidence>
<dbReference type="Gene3D" id="3.30.420.10">
    <property type="entry name" value="Ribonuclease H-like superfamily/Ribonuclease H"/>
    <property type="match status" value="1"/>
</dbReference>
<feature type="region of interest" description="Disordered" evidence="1">
    <location>
        <begin position="70"/>
        <end position="98"/>
    </location>
</feature>
<evidence type="ECO:0000313" key="2">
    <source>
        <dbReference type="EMBL" id="GFY11544.1"/>
    </source>
</evidence>
<dbReference type="SUPFAM" id="SSF53098">
    <property type="entry name" value="Ribonuclease H-like"/>
    <property type="match status" value="1"/>
</dbReference>
<dbReference type="InterPro" id="IPR036397">
    <property type="entry name" value="RNaseH_sf"/>
</dbReference>
<keyword evidence="3" id="KW-1185">Reference proteome</keyword>